<dbReference type="Pfam" id="PF18389">
    <property type="entry name" value="TrmO_C"/>
    <property type="match status" value="1"/>
</dbReference>
<dbReference type="CDD" id="cd09281">
    <property type="entry name" value="UPF0066"/>
    <property type="match status" value="1"/>
</dbReference>
<gene>
    <name evidence="4" type="primary">tsaA</name>
    <name evidence="4" type="ORF">Q4490_12720</name>
</gene>
<protein>
    <submittedName>
        <fullName evidence="4">tRNA (N6-threonylcarbamoyladenosine(37)-N6)-methyltransferase TrmO</fullName>
    </submittedName>
</protein>
<dbReference type="PANTHER" id="PTHR12818:SF0">
    <property type="entry name" value="TRNA (ADENINE(37)-N6)-METHYLTRANSFERASE"/>
    <property type="match status" value="1"/>
</dbReference>
<name>A0AAW7XK37_9GAMM</name>
<dbReference type="SUPFAM" id="SSF118196">
    <property type="entry name" value="YaeB-like"/>
    <property type="match status" value="1"/>
</dbReference>
<keyword evidence="1" id="KW-0949">S-adenosyl-L-methionine</keyword>
<organism evidence="4 5">
    <name type="scientific">Neptunomonas phycophila</name>
    <dbReference type="NCBI Taxonomy" id="1572645"/>
    <lineage>
        <taxon>Bacteria</taxon>
        <taxon>Pseudomonadati</taxon>
        <taxon>Pseudomonadota</taxon>
        <taxon>Gammaproteobacteria</taxon>
        <taxon>Oceanospirillales</taxon>
        <taxon>Oceanospirillaceae</taxon>
        <taxon>Neptunomonas</taxon>
    </lineage>
</organism>
<dbReference type="RefSeq" id="WP_303551102.1">
    <property type="nucleotide sequence ID" value="NZ_JAUOPG010000008.1"/>
</dbReference>
<reference evidence="4" key="1">
    <citation type="submission" date="2023-07" db="EMBL/GenBank/DDBJ databases">
        <title>Genome content predicts the carbon catabolic preferences of heterotrophic bacteria.</title>
        <authorList>
            <person name="Gralka M."/>
        </authorList>
    </citation>
    <scope>NUCLEOTIDE SEQUENCE</scope>
    <source>
        <strain evidence="4">I2M16</strain>
    </source>
</reference>
<dbReference type="AlphaFoldDB" id="A0AAW7XK37"/>
<comment type="caution">
    <text evidence="4">The sequence shown here is derived from an EMBL/GenBank/DDBJ whole genome shotgun (WGS) entry which is preliminary data.</text>
</comment>
<dbReference type="Pfam" id="PF01980">
    <property type="entry name" value="TrmO_N"/>
    <property type="match status" value="1"/>
</dbReference>
<sequence length="233" mass="26015">MNIQPIAFVQSGFKEKFGIPRQPGLVNTIQSRIVLEAAYSSPDAVRGLEGCSHVWLVFIFSECVDKGWKPTVRPPRLGGNERRGVFATRSPFRPNPIGLSAVTLDSIEIIGQQVSLLVSGADLMDGTPIVDIKPYVPYSDCLPEAHFALAENYQPLTLAVSFAPEAQQQLNEIERTQALPLKAQITEILRCDPRPAYQRDPNRCYGIRLHDYNIRWSIDDITGIYVHTIDHCA</sequence>
<feature type="domain" description="TsaA-like" evidence="3">
    <location>
        <begin position="3"/>
        <end position="144"/>
    </location>
</feature>
<dbReference type="InterPro" id="IPR036413">
    <property type="entry name" value="YaeB-like_sf"/>
</dbReference>
<proteinExistence type="inferred from homology"/>
<dbReference type="Gene3D" id="2.40.30.70">
    <property type="entry name" value="YaeB-like"/>
    <property type="match status" value="1"/>
</dbReference>
<dbReference type="InterPro" id="IPR023370">
    <property type="entry name" value="TrmO-like_N"/>
</dbReference>
<evidence type="ECO:0000256" key="1">
    <source>
        <dbReference type="ARBA" id="ARBA00022691"/>
    </source>
</evidence>
<accession>A0AAW7XK37</accession>
<dbReference type="InterPro" id="IPR041369">
    <property type="entry name" value="TrmO_C"/>
</dbReference>
<dbReference type="PANTHER" id="PTHR12818">
    <property type="entry name" value="TRNA (ADENINE(37)-N6)-METHYLTRANSFERASE"/>
    <property type="match status" value="1"/>
</dbReference>
<dbReference type="EMBL" id="JAUOPG010000008">
    <property type="protein sequence ID" value="MDO6454430.1"/>
    <property type="molecule type" value="Genomic_DNA"/>
</dbReference>
<dbReference type="PROSITE" id="PS01318">
    <property type="entry name" value="TSAA_1"/>
    <property type="match status" value="1"/>
</dbReference>
<dbReference type="InterPro" id="IPR023368">
    <property type="entry name" value="UPF0066_cons_site"/>
</dbReference>
<dbReference type="NCBIfam" id="TIGR00104">
    <property type="entry name" value="tRNA_TsaA"/>
    <property type="match status" value="1"/>
</dbReference>
<evidence type="ECO:0000313" key="5">
    <source>
        <dbReference type="Proteomes" id="UP001169862"/>
    </source>
</evidence>
<evidence type="ECO:0000313" key="4">
    <source>
        <dbReference type="EMBL" id="MDO6454430.1"/>
    </source>
</evidence>
<dbReference type="Gene3D" id="3.30.2310.10">
    <property type="entry name" value="YaeB-like"/>
    <property type="match status" value="1"/>
</dbReference>
<comment type="similarity">
    <text evidence="2">Belongs to the tRNA methyltransferase O family.</text>
</comment>
<evidence type="ECO:0000259" key="3">
    <source>
        <dbReference type="PROSITE" id="PS51668"/>
    </source>
</evidence>
<dbReference type="PROSITE" id="PS51668">
    <property type="entry name" value="TSAA_2"/>
    <property type="match status" value="1"/>
</dbReference>
<dbReference type="InterPro" id="IPR036414">
    <property type="entry name" value="YaeB_N_sf"/>
</dbReference>
<evidence type="ECO:0000256" key="2">
    <source>
        <dbReference type="ARBA" id="ARBA00033753"/>
    </source>
</evidence>
<dbReference type="Proteomes" id="UP001169862">
    <property type="component" value="Unassembled WGS sequence"/>
</dbReference>
<dbReference type="InterPro" id="IPR040372">
    <property type="entry name" value="YaeB-like"/>
</dbReference>